<dbReference type="PRINTS" id="PR00371">
    <property type="entry name" value="FPNCR"/>
</dbReference>
<evidence type="ECO:0000256" key="3">
    <source>
        <dbReference type="ARBA" id="ARBA00022630"/>
    </source>
</evidence>
<dbReference type="PANTHER" id="PTHR19384:SF10">
    <property type="entry name" value="NADPH-DEPENDENT DIFLAVIN OXIDOREDUCTASE 1"/>
    <property type="match status" value="1"/>
</dbReference>
<dbReference type="InterPro" id="IPR039261">
    <property type="entry name" value="FNR_nucleotide-bd"/>
</dbReference>
<keyword evidence="3" id="KW-0285">Flavoprotein</keyword>
<keyword evidence="4" id="KW-0288">FMN</keyword>
<feature type="region of interest" description="Disordered" evidence="8">
    <location>
        <begin position="527"/>
        <end position="550"/>
    </location>
</feature>
<dbReference type="InterPro" id="IPR017938">
    <property type="entry name" value="Riboflavin_synthase-like_b-brl"/>
</dbReference>
<proteinExistence type="predicted"/>
<evidence type="ECO:0000256" key="6">
    <source>
        <dbReference type="ARBA" id="ARBA00022857"/>
    </source>
</evidence>
<comment type="cofactor">
    <cofactor evidence="1">
        <name>FMN</name>
        <dbReference type="ChEBI" id="CHEBI:58210"/>
    </cofactor>
</comment>
<keyword evidence="5" id="KW-0274">FAD</keyword>
<dbReference type="InterPro" id="IPR001433">
    <property type="entry name" value="OxRdtase_FAD/NAD-bd"/>
</dbReference>
<keyword evidence="6" id="KW-0521">NADP</keyword>
<dbReference type="InterPro" id="IPR001709">
    <property type="entry name" value="Flavoprot_Pyr_Nucl_cyt_Rdtase"/>
</dbReference>
<dbReference type="PANTHER" id="PTHR19384">
    <property type="entry name" value="NITRIC OXIDE SYNTHASE-RELATED"/>
    <property type="match status" value="1"/>
</dbReference>
<dbReference type="Gene3D" id="3.40.50.80">
    <property type="entry name" value="Nucleotide-binding domain of ferredoxin-NADP reductase (FNR) module"/>
    <property type="match status" value="1"/>
</dbReference>
<feature type="domain" description="Flavodoxin-like" evidence="9">
    <location>
        <begin position="17"/>
        <end position="161"/>
    </location>
</feature>
<evidence type="ECO:0000256" key="4">
    <source>
        <dbReference type="ARBA" id="ARBA00022643"/>
    </source>
</evidence>
<protein>
    <submittedName>
        <fullName evidence="11">Sulfite reductase flavo protein alpha-component</fullName>
    </submittedName>
</protein>
<dbReference type="Gene3D" id="2.40.30.10">
    <property type="entry name" value="Translation factors"/>
    <property type="match status" value="1"/>
</dbReference>
<gene>
    <name evidence="11" type="ORF">K470DRAFT_280903</name>
</gene>
<feature type="region of interest" description="Disordered" evidence="8">
    <location>
        <begin position="410"/>
        <end position="442"/>
    </location>
</feature>
<evidence type="ECO:0000259" key="9">
    <source>
        <dbReference type="PROSITE" id="PS50902"/>
    </source>
</evidence>
<dbReference type="PRINTS" id="PR00369">
    <property type="entry name" value="FLAVODOXIN"/>
</dbReference>
<dbReference type="SUPFAM" id="SSF52343">
    <property type="entry name" value="Ferredoxin reductase-like, C-terminal NADP-linked domain"/>
    <property type="match status" value="1"/>
</dbReference>
<dbReference type="InterPro" id="IPR003097">
    <property type="entry name" value="CysJ-like_FAD-binding"/>
</dbReference>
<dbReference type="SUPFAM" id="SSF52218">
    <property type="entry name" value="Flavoproteins"/>
    <property type="match status" value="1"/>
</dbReference>
<evidence type="ECO:0000256" key="8">
    <source>
        <dbReference type="SAM" id="MobiDB-lite"/>
    </source>
</evidence>
<dbReference type="PROSITE" id="PS51384">
    <property type="entry name" value="FAD_FR"/>
    <property type="match status" value="1"/>
</dbReference>
<evidence type="ECO:0000256" key="1">
    <source>
        <dbReference type="ARBA" id="ARBA00001917"/>
    </source>
</evidence>
<feature type="compositionally biased region" description="Polar residues" evidence="8">
    <location>
        <begin position="527"/>
        <end position="542"/>
    </location>
</feature>
<dbReference type="Pfam" id="PF00175">
    <property type="entry name" value="NAD_binding_1"/>
    <property type="match status" value="1"/>
</dbReference>
<dbReference type="EMBL" id="MU005966">
    <property type="protein sequence ID" value="KAF2862327.1"/>
    <property type="molecule type" value="Genomic_DNA"/>
</dbReference>
<dbReference type="InterPro" id="IPR023173">
    <property type="entry name" value="NADPH_Cyt_P450_Rdtase_alpha"/>
</dbReference>
<dbReference type="Pfam" id="PF00667">
    <property type="entry name" value="FAD_binding_1"/>
    <property type="match status" value="1"/>
</dbReference>
<dbReference type="Gene3D" id="3.40.50.360">
    <property type="match status" value="1"/>
</dbReference>
<dbReference type="GO" id="GO:0005829">
    <property type="term" value="C:cytosol"/>
    <property type="evidence" value="ECO:0007669"/>
    <property type="project" value="TreeGrafter"/>
</dbReference>
<evidence type="ECO:0000256" key="7">
    <source>
        <dbReference type="ARBA" id="ARBA00023002"/>
    </source>
</evidence>
<accession>A0A6A7C500</accession>
<evidence type="ECO:0000256" key="2">
    <source>
        <dbReference type="ARBA" id="ARBA00001974"/>
    </source>
</evidence>
<evidence type="ECO:0000313" key="12">
    <source>
        <dbReference type="Proteomes" id="UP000799421"/>
    </source>
</evidence>
<evidence type="ECO:0000313" key="11">
    <source>
        <dbReference type="EMBL" id="KAF2862327.1"/>
    </source>
</evidence>
<dbReference type="GO" id="GO:0050660">
    <property type="term" value="F:flavin adenine dinucleotide binding"/>
    <property type="evidence" value="ECO:0007669"/>
    <property type="project" value="TreeGrafter"/>
</dbReference>
<dbReference type="InterPro" id="IPR008254">
    <property type="entry name" value="Flavodoxin/NO_synth"/>
</dbReference>
<dbReference type="InterPro" id="IPR029039">
    <property type="entry name" value="Flavoprotein-like_sf"/>
</dbReference>
<dbReference type="Gene3D" id="1.20.990.10">
    <property type="entry name" value="NADPH-cytochrome p450 Reductase, Chain A, domain 3"/>
    <property type="match status" value="1"/>
</dbReference>
<dbReference type="AlphaFoldDB" id="A0A6A7C500"/>
<dbReference type="PROSITE" id="PS50902">
    <property type="entry name" value="FLAVODOXIN_LIKE"/>
    <property type="match status" value="1"/>
</dbReference>
<dbReference type="SUPFAM" id="SSF63380">
    <property type="entry name" value="Riboflavin synthase domain-like"/>
    <property type="match status" value="1"/>
</dbReference>
<dbReference type="GO" id="GO:0010181">
    <property type="term" value="F:FMN binding"/>
    <property type="evidence" value="ECO:0007669"/>
    <property type="project" value="InterPro"/>
</dbReference>
<feature type="domain" description="FAD-binding FR-type" evidence="10">
    <location>
        <begin position="212"/>
        <end position="491"/>
    </location>
</feature>
<sequence length="669" mass="74482">MDGKQNVTSRVSPRRTALILYGSETGNAQDAAEEVGRLTERMHYNTVVLSLSSVKLGDLGRAEVAIFCISTTGQGEFPQNAKAFWRALLSSALKPGILRKVRFASFGLGDSNYVKYNVAHRMLQSRLIQLGAVEICSRGEGNEQHPEGYTAGFNEWITRLRSSLTLPKGESIIPESIFLKPRWKLQLVPSDEDYANPQAEMETPPSELLPIKGTHAARIVQNKRVTPANHFQDVRLLELKLEGDHAYSPGDVAIVHPKNFPSDVSSFLDLMNWTPIADRPLTLLSTSTNPLDVSPLSYLNQETLPLTLRYLLTNVLDIMSIPRRSLFSQMLHFVSDDEVGRYQRERLEELSNPSLIQEMWDYTTRPKRTILEVFEDFTSVKIPYEYALSILPRMKGRAFSIASDYEFSRGSSPDKPSLSSSNPPSNTPLHPNQPHPPTKSSSTKIELLIAITRPSSIIKRPRWGICTRYISTLSQDTQIAISLQKGTMSPPGDEPSILIGTGTGIAPLRALLLYKVNSLRSRGVLSDSQAIENPSHPRLSNPSPNPAPSEDTLSNWTLYFGCRTPGIDDYLTPEWTHLSATHGLNVRVAYSRHGGGAQGRYVQDVIREDGDALYAALVKGKGRVYLCGSKGNMPKGVREALRDILSSRGVEGDYLEQIEREGRVWEESW</sequence>
<dbReference type="OrthoDB" id="1856718at2759"/>
<dbReference type="Proteomes" id="UP000799421">
    <property type="component" value="Unassembled WGS sequence"/>
</dbReference>
<name>A0A6A7C500_9PEZI</name>
<dbReference type="InterPro" id="IPR001094">
    <property type="entry name" value="Flavdoxin-like"/>
</dbReference>
<dbReference type="Pfam" id="PF00258">
    <property type="entry name" value="Flavodoxin_1"/>
    <property type="match status" value="1"/>
</dbReference>
<dbReference type="InterPro" id="IPR017927">
    <property type="entry name" value="FAD-bd_FR_type"/>
</dbReference>
<organism evidence="11 12">
    <name type="scientific">Piedraia hortae CBS 480.64</name>
    <dbReference type="NCBI Taxonomy" id="1314780"/>
    <lineage>
        <taxon>Eukaryota</taxon>
        <taxon>Fungi</taxon>
        <taxon>Dikarya</taxon>
        <taxon>Ascomycota</taxon>
        <taxon>Pezizomycotina</taxon>
        <taxon>Dothideomycetes</taxon>
        <taxon>Dothideomycetidae</taxon>
        <taxon>Capnodiales</taxon>
        <taxon>Piedraiaceae</taxon>
        <taxon>Piedraia</taxon>
    </lineage>
</organism>
<keyword evidence="12" id="KW-1185">Reference proteome</keyword>
<dbReference type="GO" id="GO:0016491">
    <property type="term" value="F:oxidoreductase activity"/>
    <property type="evidence" value="ECO:0007669"/>
    <property type="project" value="UniProtKB-KW"/>
</dbReference>
<evidence type="ECO:0000256" key="5">
    <source>
        <dbReference type="ARBA" id="ARBA00022827"/>
    </source>
</evidence>
<keyword evidence="7" id="KW-0560">Oxidoreductase</keyword>
<evidence type="ECO:0000259" key="10">
    <source>
        <dbReference type="PROSITE" id="PS51384"/>
    </source>
</evidence>
<reference evidence="11" key="1">
    <citation type="journal article" date="2020" name="Stud. Mycol.">
        <title>101 Dothideomycetes genomes: a test case for predicting lifestyles and emergence of pathogens.</title>
        <authorList>
            <person name="Haridas S."/>
            <person name="Albert R."/>
            <person name="Binder M."/>
            <person name="Bloem J."/>
            <person name="Labutti K."/>
            <person name="Salamov A."/>
            <person name="Andreopoulos B."/>
            <person name="Baker S."/>
            <person name="Barry K."/>
            <person name="Bills G."/>
            <person name="Bluhm B."/>
            <person name="Cannon C."/>
            <person name="Castanera R."/>
            <person name="Culley D."/>
            <person name="Daum C."/>
            <person name="Ezra D."/>
            <person name="Gonzalez J."/>
            <person name="Henrissat B."/>
            <person name="Kuo A."/>
            <person name="Liang C."/>
            <person name="Lipzen A."/>
            <person name="Lutzoni F."/>
            <person name="Magnuson J."/>
            <person name="Mondo S."/>
            <person name="Nolan M."/>
            <person name="Ohm R."/>
            <person name="Pangilinan J."/>
            <person name="Park H.-J."/>
            <person name="Ramirez L."/>
            <person name="Alfaro M."/>
            <person name="Sun H."/>
            <person name="Tritt A."/>
            <person name="Yoshinaga Y."/>
            <person name="Zwiers L.-H."/>
            <person name="Turgeon B."/>
            <person name="Goodwin S."/>
            <person name="Spatafora J."/>
            <person name="Crous P."/>
            <person name="Grigoriev I."/>
        </authorList>
    </citation>
    <scope>NUCLEOTIDE SEQUENCE</scope>
    <source>
        <strain evidence="11">CBS 480.64</strain>
    </source>
</reference>
<feature type="compositionally biased region" description="Low complexity" evidence="8">
    <location>
        <begin position="410"/>
        <end position="430"/>
    </location>
</feature>
<comment type="cofactor">
    <cofactor evidence="2">
        <name>FAD</name>
        <dbReference type="ChEBI" id="CHEBI:57692"/>
    </cofactor>
</comment>